<dbReference type="PANTHER" id="PTHR43065">
    <property type="entry name" value="SENSOR HISTIDINE KINASE"/>
    <property type="match status" value="1"/>
</dbReference>
<sequence length="423" mass="47865">MYKLGIITMHFLFNLSLLLILFFTFFLLNKRVGSIHLHKRASLFYFVISLILCSLFSYPIQNGYVLDLRIIPFILGGLYLRFSPILGFLVIFFRAFHGIDVGFFIGVAFYTVFSLFIWYISPWFLKLTSNIRILFSAGITLLISVGIFTIALNKVSPDQLLDIFIAYLIVPPLGVAMISTLIEIREKNQQLQQQLVIEEKLAALEQMGAAISHEIRNPLTTAIGFIELLDQVSLDSNNSAKYLSIIKDELDSAEGIIQDYLTFSKPIMESTEELDIQKELTHILKLLHPLANYHSVKVSTDFSASGTIQGDKSKFHQCFINIIRNSIESMPYGGALMIKTTATQNKIIISIQDTGIGMSKEQIKRIGEPYYSTKGSEGTGLSMMVAYSILRAMRVTIEVQSEIGEGTLSQFHFKRHKTKIKRR</sequence>
<accession>A0A544T6V4</accession>
<name>A0A544T6V4_9BACI</name>
<gene>
    <name evidence="11" type="ORF">FG382_11675</name>
</gene>
<dbReference type="InterPro" id="IPR036890">
    <property type="entry name" value="HATPase_C_sf"/>
</dbReference>
<dbReference type="PANTHER" id="PTHR43065:SF46">
    <property type="entry name" value="C4-DICARBOXYLATE TRANSPORT SENSOR PROTEIN DCTB"/>
    <property type="match status" value="1"/>
</dbReference>
<dbReference type="InterPro" id="IPR005467">
    <property type="entry name" value="His_kinase_dom"/>
</dbReference>
<feature type="transmembrane region" description="Helical" evidence="9">
    <location>
        <begin position="6"/>
        <end position="29"/>
    </location>
</feature>
<dbReference type="InterPro" id="IPR036097">
    <property type="entry name" value="HisK_dim/P_sf"/>
</dbReference>
<dbReference type="OrthoDB" id="9815750at2"/>
<comment type="caution">
    <text evidence="11">The sequence shown here is derived from an EMBL/GenBank/DDBJ whole genome shotgun (WGS) entry which is preliminary data.</text>
</comment>
<dbReference type="PROSITE" id="PS50109">
    <property type="entry name" value="HIS_KIN"/>
    <property type="match status" value="1"/>
</dbReference>
<evidence type="ECO:0000256" key="4">
    <source>
        <dbReference type="ARBA" id="ARBA00022679"/>
    </source>
</evidence>
<dbReference type="EC" id="2.7.13.3" evidence="2"/>
<comment type="catalytic activity">
    <reaction evidence="1">
        <text>ATP + protein L-histidine = ADP + protein N-phospho-L-histidine.</text>
        <dbReference type="EC" id="2.7.13.3"/>
    </reaction>
</comment>
<dbReference type="EMBL" id="VDGH01000006">
    <property type="protein sequence ID" value="TQR13177.1"/>
    <property type="molecule type" value="Genomic_DNA"/>
</dbReference>
<evidence type="ECO:0000259" key="10">
    <source>
        <dbReference type="PROSITE" id="PS50109"/>
    </source>
</evidence>
<keyword evidence="12" id="KW-1185">Reference proteome</keyword>
<keyword evidence="7" id="KW-0067">ATP-binding</keyword>
<protein>
    <recommendedName>
        <fullName evidence="2">histidine kinase</fullName>
        <ecNumber evidence="2">2.7.13.3</ecNumber>
    </recommendedName>
</protein>
<evidence type="ECO:0000313" key="12">
    <source>
        <dbReference type="Proteomes" id="UP000317316"/>
    </source>
</evidence>
<keyword evidence="9" id="KW-1133">Transmembrane helix</keyword>
<keyword evidence="8" id="KW-0902">Two-component regulatory system</keyword>
<evidence type="ECO:0000256" key="2">
    <source>
        <dbReference type="ARBA" id="ARBA00012438"/>
    </source>
</evidence>
<organism evidence="11 12">
    <name type="scientific">Psychrobacillus lasiicapitis</name>
    <dbReference type="NCBI Taxonomy" id="1636719"/>
    <lineage>
        <taxon>Bacteria</taxon>
        <taxon>Bacillati</taxon>
        <taxon>Bacillota</taxon>
        <taxon>Bacilli</taxon>
        <taxon>Bacillales</taxon>
        <taxon>Bacillaceae</taxon>
        <taxon>Psychrobacillus</taxon>
    </lineage>
</organism>
<evidence type="ECO:0000256" key="5">
    <source>
        <dbReference type="ARBA" id="ARBA00022741"/>
    </source>
</evidence>
<reference evidence="11 12" key="1">
    <citation type="submission" date="2019-05" db="EMBL/GenBank/DDBJ databases">
        <title>Psychrobacillus vulpis sp. nov., a new species isolated from feces of a red fox that inhabits in The Tablas de Daimiel Natural Park, Albacete, Spain.</title>
        <authorList>
            <person name="Rodriguez M."/>
            <person name="Reina J.C."/>
            <person name="Bejar V."/>
            <person name="Llamas I."/>
        </authorList>
    </citation>
    <scope>NUCLEOTIDE SEQUENCE [LARGE SCALE GENOMIC DNA]</scope>
    <source>
        <strain evidence="11 12">NEAU-3TGS17</strain>
    </source>
</reference>
<dbReference type="GO" id="GO:0005524">
    <property type="term" value="F:ATP binding"/>
    <property type="evidence" value="ECO:0007669"/>
    <property type="project" value="UniProtKB-KW"/>
</dbReference>
<dbReference type="SUPFAM" id="SSF55874">
    <property type="entry name" value="ATPase domain of HSP90 chaperone/DNA topoisomerase II/histidine kinase"/>
    <property type="match status" value="1"/>
</dbReference>
<keyword evidence="6 11" id="KW-0418">Kinase</keyword>
<keyword evidence="5" id="KW-0547">Nucleotide-binding</keyword>
<feature type="transmembrane region" description="Helical" evidence="9">
    <location>
        <begin position="164"/>
        <end position="182"/>
    </location>
</feature>
<evidence type="ECO:0000313" key="11">
    <source>
        <dbReference type="EMBL" id="TQR13177.1"/>
    </source>
</evidence>
<feature type="domain" description="Histidine kinase" evidence="10">
    <location>
        <begin position="210"/>
        <end position="417"/>
    </location>
</feature>
<dbReference type="Proteomes" id="UP000317316">
    <property type="component" value="Unassembled WGS sequence"/>
</dbReference>
<feature type="transmembrane region" description="Helical" evidence="9">
    <location>
        <begin position="41"/>
        <end position="58"/>
    </location>
</feature>
<dbReference type="Gene3D" id="3.30.565.10">
    <property type="entry name" value="Histidine kinase-like ATPase, C-terminal domain"/>
    <property type="match status" value="1"/>
</dbReference>
<keyword evidence="4" id="KW-0808">Transferase</keyword>
<dbReference type="Gene3D" id="1.10.287.130">
    <property type="match status" value="1"/>
</dbReference>
<dbReference type="PRINTS" id="PR00344">
    <property type="entry name" value="BCTRLSENSOR"/>
</dbReference>
<evidence type="ECO:0000256" key="6">
    <source>
        <dbReference type="ARBA" id="ARBA00022777"/>
    </source>
</evidence>
<feature type="transmembrane region" description="Helical" evidence="9">
    <location>
        <begin position="101"/>
        <end position="121"/>
    </location>
</feature>
<dbReference type="InterPro" id="IPR003661">
    <property type="entry name" value="HisK_dim/P_dom"/>
</dbReference>
<evidence type="ECO:0000256" key="9">
    <source>
        <dbReference type="SAM" id="Phobius"/>
    </source>
</evidence>
<dbReference type="SMART" id="SM00387">
    <property type="entry name" value="HATPase_c"/>
    <property type="match status" value="1"/>
</dbReference>
<dbReference type="InterPro" id="IPR004358">
    <property type="entry name" value="Sig_transdc_His_kin-like_C"/>
</dbReference>
<keyword evidence="9" id="KW-0472">Membrane</keyword>
<dbReference type="AlphaFoldDB" id="A0A544T6V4"/>
<evidence type="ECO:0000256" key="8">
    <source>
        <dbReference type="ARBA" id="ARBA00023012"/>
    </source>
</evidence>
<keyword evidence="9" id="KW-0812">Transmembrane</keyword>
<feature type="transmembrane region" description="Helical" evidence="9">
    <location>
        <begin position="70"/>
        <end position="94"/>
    </location>
</feature>
<evidence type="ECO:0000256" key="7">
    <source>
        <dbReference type="ARBA" id="ARBA00022840"/>
    </source>
</evidence>
<proteinExistence type="predicted"/>
<dbReference type="GO" id="GO:0000155">
    <property type="term" value="F:phosphorelay sensor kinase activity"/>
    <property type="evidence" value="ECO:0007669"/>
    <property type="project" value="InterPro"/>
</dbReference>
<dbReference type="Pfam" id="PF00512">
    <property type="entry name" value="HisKA"/>
    <property type="match status" value="1"/>
</dbReference>
<feature type="transmembrane region" description="Helical" evidence="9">
    <location>
        <begin position="133"/>
        <end position="152"/>
    </location>
</feature>
<dbReference type="CDD" id="cd00082">
    <property type="entry name" value="HisKA"/>
    <property type="match status" value="1"/>
</dbReference>
<keyword evidence="3" id="KW-0597">Phosphoprotein</keyword>
<dbReference type="SMART" id="SM00388">
    <property type="entry name" value="HisKA"/>
    <property type="match status" value="1"/>
</dbReference>
<evidence type="ECO:0000256" key="3">
    <source>
        <dbReference type="ARBA" id="ARBA00022553"/>
    </source>
</evidence>
<dbReference type="Pfam" id="PF02518">
    <property type="entry name" value="HATPase_c"/>
    <property type="match status" value="1"/>
</dbReference>
<dbReference type="InterPro" id="IPR003594">
    <property type="entry name" value="HATPase_dom"/>
</dbReference>
<dbReference type="SUPFAM" id="SSF47384">
    <property type="entry name" value="Homodimeric domain of signal transducing histidine kinase"/>
    <property type="match status" value="1"/>
</dbReference>
<evidence type="ECO:0000256" key="1">
    <source>
        <dbReference type="ARBA" id="ARBA00000085"/>
    </source>
</evidence>